<dbReference type="GO" id="GO:0003700">
    <property type="term" value="F:DNA-binding transcription factor activity"/>
    <property type="evidence" value="ECO:0007669"/>
    <property type="project" value="InterPro"/>
</dbReference>
<keyword evidence="3 6" id="KW-0238">DNA-binding</keyword>
<evidence type="ECO:0000313" key="6">
    <source>
        <dbReference type="EMBL" id="SFF56603.1"/>
    </source>
</evidence>
<evidence type="ECO:0000256" key="4">
    <source>
        <dbReference type="ARBA" id="ARBA00023163"/>
    </source>
</evidence>
<dbReference type="PANTHER" id="PTHR30118:SF15">
    <property type="entry name" value="TRANSCRIPTIONAL REGULATORY PROTEIN"/>
    <property type="match status" value="1"/>
</dbReference>
<keyword evidence="2" id="KW-0805">Transcription regulation</keyword>
<dbReference type="EMBL" id="FOOC01000009">
    <property type="protein sequence ID" value="SFF56603.1"/>
    <property type="molecule type" value="Genomic_DNA"/>
</dbReference>
<reference evidence="6 7" key="1">
    <citation type="submission" date="2016-10" db="EMBL/GenBank/DDBJ databases">
        <authorList>
            <person name="de Groot N.N."/>
        </authorList>
    </citation>
    <scope>NUCLEOTIDE SEQUENCE [LARGE SCALE GENOMIC DNA]</scope>
    <source>
        <strain evidence="6 7">DSM 23609</strain>
    </source>
</reference>
<dbReference type="InterPro" id="IPR050389">
    <property type="entry name" value="LysR-type_TF"/>
</dbReference>
<comment type="similarity">
    <text evidence="1">Belongs to the LysR transcriptional regulatory family.</text>
</comment>
<dbReference type="OrthoDB" id="6621790at2"/>
<sequence length="305" mass="34110">MHLHRIDLNLLVVLDAIFSEGGITKAGEKLHLTQPAISHALARMRELFGDPLFVREGRRMVPTPLARSLMQPVRRALHGLEVALNEAQRFDPATTQRHFTIGVRDVLEATVLPPLLARIATAAPSVDISAIRVDRRTLESELAAGRLDAALDVLLPVSDDIRHQRISADRLVVVARQGHPATAGQFDLAAYLRAHHVLVSSRRSGPGLEDLELSRQGFKRRIRLRCQHYFAACRVVSQTDLLLTMPERYAAIANRQYANQILPFPVPMPPMDVYLYWHASVDNEPASRWLRAQLIATVEQPQQAA</sequence>
<dbReference type="Pfam" id="PF00126">
    <property type="entry name" value="HTH_1"/>
    <property type="match status" value="1"/>
</dbReference>
<dbReference type="Gene3D" id="1.10.10.10">
    <property type="entry name" value="Winged helix-like DNA-binding domain superfamily/Winged helix DNA-binding domain"/>
    <property type="match status" value="1"/>
</dbReference>
<dbReference type="Pfam" id="PF03466">
    <property type="entry name" value="LysR_substrate"/>
    <property type="match status" value="1"/>
</dbReference>
<dbReference type="InterPro" id="IPR000847">
    <property type="entry name" value="LysR_HTH_N"/>
</dbReference>
<dbReference type="STRING" id="1076937.SAMN04488120_10929"/>
<dbReference type="InterPro" id="IPR005119">
    <property type="entry name" value="LysR_subst-bd"/>
</dbReference>
<dbReference type="SUPFAM" id="SSF46785">
    <property type="entry name" value="Winged helix' DNA-binding domain"/>
    <property type="match status" value="1"/>
</dbReference>
<dbReference type="InterPro" id="IPR036390">
    <property type="entry name" value="WH_DNA-bd_sf"/>
</dbReference>
<dbReference type="GO" id="GO:0003677">
    <property type="term" value="F:DNA binding"/>
    <property type="evidence" value="ECO:0007669"/>
    <property type="project" value="UniProtKB-KW"/>
</dbReference>
<dbReference type="InterPro" id="IPR037402">
    <property type="entry name" value="YidZ_PBP2"/>
</dbReference>
<dbReference type="Gene3D" id="3.40.190.10">
    <property type="entry name" value="Periplasmic binding protein-like II"/>
    <property type="match status" value="2"/>
</dbReference>
<dbReference type="CDD" id="cd08417">
    <property type="entry name" value="PBP2_Nitroaromatics_like"/>
    <property type="match status" value="1"/>
</dbReference>
<dbReference type="PROSITE" id="PS50931">
    <property type="entry name" value="HTH_LYSR"/>
    <property type="match status" value="1"/>
</dbReference>
<protein>
    <submittedName>
        <fullName evidence="6">DNA-binding transcriptional regulator, LysR family</fullName>
    </submittedName>
</protein>
<keyword evidence="4" id="KW-0804">Transcription</keyword>
<evidence type="ECO:0000259" key="5">
    <source>
        <dbReference type="PROSITE" id="PS50931"/>
    </source>
</evidence>
<organism evidence="6 7">
    <name type="scientific">Fontimonas thermophila</name>
    <dbReference type="NCBI Taxonomy" id="1076937"/>
    <lineage>
        <taxon>Bacteria</taxon>
        <taxon>Pseudomonadati</taxon>
        <taxon>Pseudomonadota</taxon>
        <taxon>Gammaproteobacteria</taxon>
        <taxon>Nevskiales</taxon>
        <taxon>Nevskiaceae</taxon>
        <taxon>Fontimonas</taxon>
    </lineage>
</organism>
<dbReference type="PRINTS" id="PR00039">
    <property type="entry name" value="HTHLYSR"/>
</dbReference>
<evidence type="ECO:0000256" key="2">
    <source>
        <dbReference type="ARBA" id="ARBA00023015"/>
    </source>
</evidence>
<feature type="domain" description="HTH lysR-type" evidence="5">
    <location>
        <begin position="6"/>
        <end position="63"/>
    </location>
</feature>
<proteinExistence type="inferred from homology"/>
<dbReference type="Proteomes" id="UP000199771">
    <property type="component" value="Unassembled WGS sequence"/>
</dbReference>
<dbReference type="RefSeq" id="WP_091534300.1">
    <property type="nucleotide sequence ID" value="NZ_FOOC01000009.1"/>
</dbReference>
<evidence type="ECO:0000256" key="1">
    <source>
        <dbReference type="ARBA" id="ARBA00009437"/>
    </source>
</evidence>
<dbReference type="InterPro" id="IPR036388">
    <property type="entry name" value="WH-like_DNA-bd_sf"/>
</dbReference>
<gene>
    <name evidence="6" type="ORF">SAMN04488120_10929</name>
</gene>
<evidence type="ECO:0000256" key="3">
    <source>
        <dbReference type="ARBA" id="ARBA00023125"/>
    </source>
</evidence>
<dbReference type="AlphaFoldDB" id="A0A1I2JRL6"/>
<keyword evidence="7" id="KW-1185">Reference proteome</keyword>
<name>A0A1I2JRL6_9GAMM</name>
<dbReference type="PANTHER" id="PTHR30118">
    <property type="entry name" value="HTH-TYPE TRANSCRIPTIONAL REGULATOR LEUO-RELATED"/>
    <property type="match status" value="1"/>
</dbReference>
<accession>A0A1I2JRL6</accession>
<evidence type="ECO:0000313" key="7">
    <source>
        <dbReference type="Proteomes" id="UP000199771"/>
    </source>
</evidence>
<dbReference type="SUPFAM" id="SSF53850">
    <property type="entry name" value="Periplasmic binding protein-like II"/>
    <property type="match status" value="1"/>
</dbReference>